<name>A0ABV6NMD4_9BACI</name>
<dbReference type="RefSeq" id="WP_273848229.1">
    <property type="nucleotide sequence ID" value="NZ_JAQQWT010000058.1"/>
</dbReference>
<dbReference type="SUPFAM" id="SSF51269">
    <property type="entry name" value="AFP III-like domain"/>
    <property type="match status" value="1"/>
</dbReference>
<accession>A0ABV6NMD4</accession>
<evidence type="ECO:0000313" key="3">
    <source>
        <dbReference type="Proteomes" id="UP001589833"/>
    </source>
</evidence>
<dbReference type="PANTHER" id="PTHR42966:SF1">
    <property type="entry name" value="SIALIC ACID SYNTHASE"/>
    <property type="match status" value="1"/>
</dbReference>
<keyword evidence="3" id="KW-1185">Reference proteome</keyword>
<organism evidence="2 3">
    <name type="scientific">Halalkalibacter alkalisediminis</name>
    <dbReference type="NCBI Taxonomy" id="935616"/>
    <lineage>
        <taxon>Bacteria</taxon>
        <taxon>Bacillati</taxon>
        <taxon>Bacillota</taxon>
        <taxon>Bacilli</taxon>
        <taxon>Bacillales</taxon>
        <taxon>Bacillaceae</taxon>
        <taxon>Halalkalibacter</taxon>
    </lineage>
</organism>
<dbReference type="SMART" id="SM00858">
    <property type="entry name" value="SAF"/>
    <property type="match status" value="1"/>
</dbReference>
<evidence type="ECO:0000259" key="1">
    <source>
        <dbReference type="SMART" id="SM00858"/>
    </source>
</evidence>
<gene>
    <name evidence="2" type="ORF">ACFFH4_23905</name>
</gene>
<reference evidence="2 3" key="1">
    <citation type="submission" date="2024-09" db="EMBL/GenBank/DDBJ databases">
        <authorList>
            <person name="Sun Q."/>
            <person name="Mori K."/>
        </authorList>
    </citation>
    <scope>NUCLEOTIDE SEQUENCE [LARGE SCALE GENOMIC DNA]</scope>
    <source>
        <strain evidence="2 3">NCAIM B.02301</strain>
    </source>
</reference>
<comment type="caution">
    <text evidence="2">The sequence shown here is derived from an EMBL/GenBank/DDBJ whole genome shotgun (WGS) entry which is preliminary data.</text>
</comment>
<dbReference type="InterPro" id="IPR013132">
    <property type="entry name" value="PseI/NeuA/B-like_N"/>
</dbReference>
<dbReference type="EMBL" id="JBHLTR010000093">
    <property type="protein sequence ID" value="MFC0561929.1"/>
    <property type="molecule type" value="Genomic_DNA"/>
</dbReference>
<dbReference type="CDD" id="cd11614">
    <property type="entry name" value="SAF_CpaB_FlgA_like"/>
    <property type="match status" value="1"/>
</dbReference>
<sequence length="329" mass="37936">MSYFLYAETAFHHEGDYNYLISLIDSAAEIGCHGIKFQILLDLNDFMSSLHPDFYKVKEWMFSSKQWIELLEYSNSKGLEIVAMPCDLTAVNLIESLPFTIKYYDIHSVSFCDKKLLSAIKDTGKKVILGVGGRTFSEIISACDFFEKQLTTLMVGFQSYPSNLSDVMIGKIRSLKELFPELIIGYADHTLYNNDYVVKSLEYAYILGARVFEKHITLQEGIKRVDYESAVSKHKFKKMKRNLDYLTQLLPEYNYKNFMFCNKEISYRNRQKILVALMDIRAGTKLTTYNTVLKMAGNINGFTSIEEIEGSKVIVDLKKDEPITREKIK</sequence>
<dbReference type="InterPro" id="IPR013974">
    <property type="entry name" value="SAF"/>
</dbReference>
<dbReference type="InterPro" id="IPR036732">
    <property type="entry name" value="AFP_Neu5c_C_sf"/>
</dbReference>
<dbReference type="Proteomes" id="UP001589833">
    <property type="component" value="Unassembled WGS sequence"/>
</dbReference>
<dbReference type="PANTHER" id="PTHR42966">
    <property type="entry name" value="N-ACETYLNEURAMINATE SYNTHASE"/>
    <property type="match status" value="1"/>
</dbReference>
<dbReference type="InterPro" id="IPR013785">
    <property type="entry name" value="Aldolase_TIM"/>
</dbReference>
<dbReference type="InterPro" id="IPR051690">
    <property type="entry name" value="PseI-like"/>
</dbReference>
<protein>
    <submittedName>
        <fullName evidence="2">N-acetylneuraminate synthase family protein</fullName>
    </submittedName>
</protein>
<dbReference type="SUPFAM" id="SSF51569">
    <property type="entry name" value="Aldolase"/>
    <property type="match status" value="1"/>
</dbReference>
<proteinExistence type="predicted"/>
<feature type="domain" description="SAF" evidence="1">
    <location>
        <begin position="271"/>
        <end position="329"/>
    </location>
</feature>
<dbReference type="Pfam" id="PF08666">
    <property type="entry name" value="SAF"/>
    <property type="match status" value="1"/>
</dbReference>
<dbReference type="Pfam" id="PF03102">
    <property type="entry name" value="NeuB"/>
    <property type="match status" value="1"/>
</dbReference>
<evidence type="ECO:0000313" key="2">
    <source>
        <dbReference type="EMBL" id="MFC0561929.1"/>
    </source>
</evidence>
<dbReference type="Gene3D" id="3.20.20.70">
    <property type="entry name" value="Aldolase class I"/>
    <property type="match status" value="1"/>
</dbReference>